<protein>
    <submittedName>
        <fullName evidence="3">PPOX class F420-dependent oxidoreductase</fullName>
    </submittedName>
</protein>
<reference evidence="3 4" key="1">
    <citation type="submission" date="2017-03" db="EMBL/GenBank/DDBJ databases">
        <title>Genomic insights into Mycobacterium simiae human colonization.</title>
        <authorList>
            <person name="Steffani J.L."/>
            <person name="Brunck M.E."/>
            <person name="Cruz E."/>
            <person name="Montiel R."/>
            <person name="Barona F."/>
        </authorList>
    </citation>
    <scope>NUCLEOTIDE SEQUENCE [LARGE SCALE GENOMIC DNA]</scope>
    <source>
        <strain evidence="3 4">MsiGto</strain>
    </source>
</reference>
<dbReference type="Pfam" id="PF01243">
    <property type="entry name" value="PNPOx_N"/>
    <property type="match status" value="1"/>
</dbReference>
<evidence type="ECO:0000313" key="3">
    <source>
        <dbReference type="EMBL" id="ORJ60116.1"/>
    </source>
</evidence>
<dbReference type="Gene3D" id="2.30.110.10">
    <property type="entry name" value="Electron Transport, Fmn-binding Protein, Chain A"/>
    <property type="match status" value="1"/>
</dbReference>
<proteinExistence type="predicted"/>
<dbReference type="InterPro" id="IPR019967">
    <property type="entry name" value="F420-dep_enz_PPOX_Rv0121"/>
</dbReference>
<dbReference type="RefSeq" id="WP_061557885.1">
    <property type="nucleotide sequence ID" value="NZ_MZZM01000018.1"/>
</dbReference>
<dbReference type="InterPro" id="IPR012349">
    <property type="entry name" value="Split_barrel_FMN-bd"/>
</dbReference>
<dbReference type="STRING" id="1784.VC42_15780"/>
<accession>A0A1X0Y4R8</accession>
<dbReference type="NCBIfam" id="TIGR03668">
    <property type="entry name" value="Rv0121_F420"/>
    <property type="match status" value="1"/>
</dbReference>
<comment type="caution">
    <text evidence="3">The sequence shown here is derived from an EMBL/GenBank/DDBJ whole genome shotgun (WGS) entry which is preliminary data.</text>
</comment>
<dbReference type="SUPFAM" id="SSF50475">
    <property type="entry name" value="FMN-binding split barrel"/>
    <property type="match status" value="1"/>
</dbReference>
<dbReference type="InterPro" id="IPR011576">
    <property type="entry name" value="Pyridox_Oxase_N"/>
</dbReference>
<dbReference type="GO" id="GO:0005829">
    <property type="term" value="C:cytosol"/>
    <property type="evidence" value="ECO:0007669"/>
    <property type="project" value="TreeGrafter"/>
</dbReference>
<dbReference type="Proteomes" id="UP000193040">
    <property type="component" value="Unassembled WGS sequence"/>
</dbReference>
<dbReference type="EMBL" id="MZZM01000018">
    <property type="protein sequence ID" value="ORJ60116.1"/>
    <property type="molecule type" value="Genomic_DNA"/>
</dbReference>
<dbReference type="InterPro" id="IPR052019">
    <property type="entry name" value="F420H2_bilvrd_red/Heme_oxyg"/>
</dbReference>
<keyword evidence="1" id="KW-0560">Oxidoreductase</keyword>
<name>A0A1X0Y4R8_MYCSI</name>
<evidence type="ECO:0000256" key="1">
    <source>
        <dbReference type="ARBA" id="ARBA00023002"/>
    </source>
</evidence>
<evidence type="ECO:0000313" key="4">
    <source>
        <dbReference type="Proteomes" id="UP000193040"/>
    </source>
</evidence>
<organism evidence="3 4">
    <name type="scientific">Mycobacterium simiae</name>
    <name type="common">Mycobacterium habana</name>
    <dbReference type="NCBI Taxonomy" id="1784"/>
    <lineage>
        <taxon>Bacteria</taxon>
        <taxon>Bacillati</taxon>
        <taxon>Actinomycetota</taxon>
        <taxon>Actinomycetes</taxon>
        <taxon>Mycobacteriales</taxon>
        <taxon>Mycobacteriaceae</taxon>
        <taxon>Mycobacterium</taxon>
        <taxon>Mycobacterium simiae complex</taxon>
    </lineage>
</organism>
<dbReference type="PANTHER" id="PTHR35176">
    <property type="entry name" value="HEME OXYGENASE HI_0854-RELATED"/>
    <property type="match status" value="1"/>
</dbReference>
<feature type="domain" description="Pyridoxamine 5'-phosphate oxidase N-terminal" evidence="2">
    <location>
        <begin position="10"/>
        <end position="139"/>
    </location>
</feature>
<dbReference type="GO" id="GO:0070967">
    <property type="term" value="F:coenzyme F420 binding"/>
    <property type="evidence" value="ECO:0007669"/>
    <property type="project" value="TreeGrafter"/>
</dbReference>
<evidence type="ECO:0000259" key="2">
    <source>
        <dbReference type="Pfam" id="PF01243"/>
    </source>
</evidence>
<dbReference type="PANTHER" id="PTHR35176:SF2">
    <property type="entry name" value="F420H(2)-DEPENDENT REDUCTASE RV1155"/>
    <property type="match status" value="1"/>
</dbReference>
<sequence>MGEFDPKASFTRAPVARLASSTPDGRPHLVPIVFALADDTGAGREVVYTAIDAKPKSTLQLRRLANIASNARVSLLVDHYADDWTQLWWVRVDGVAAIHHSGDPMQTGYRLLRAKYPQYQEVSLNGPVVAITVHRWSSWHA</sequence>
<keyword evidence="4" id="KW-1185">Reference proteome</keyword>
<gene>
    <name evidence="3" type="ORF">B5M45_14610</name>
</gene>
<dbReference type="AlphaFoldDB" id="A0A1X0Y4R8"/>
<dbReference type="GO" id="GO:0016627">
    <property type="term" value="F:oxidoreductase activity, acting on the CH-CH group of donors"/>
    <property type="evidence" value="ECO:0007669"/>
    <property type="project" value="TreeGrafter"/>
</dbReference>